<evidence type="ECO:0000313" key="2">
    <source>
        <dbReference type="EMBL" id="KZP30804.1"/>
    </source>
</evidence>
<name>A0A166TNB0_9AGAM</name>
<gene>
    <name evidence="2" type="ORF">FIBSPDRAFT_94175</name>
</gene>
<feature type="region of interest" description="Disordered" evidence="1">
    <location>
        <begin position="15"/>
        <end position="68"/>
    </location>
</feature>
<evidence type="ECO:0000313" key="3">
    <source>
        <dbReference type="Proteomes" id="UP000076532"/>
    </source>
</evidence>
<dbReference type="EMBL" id="KV417492">
    <property type="protein sequence ID" value="KZP30804.1"/>
    <property type="molecule type" value="Genomic_DNA"/>
</dbReference>
<reference evidence="2 3" key="1">
    <citation type="journal article" date="2016" name="Mol. Biol. Evol.">
        <title>Comparative Genomics of Early-Diverging Mushroom-Forming Fungi Provides Insights into the Origins of Lignocellulose Decay Capabilities.</title>
        <authorList>
            <person name="Nagy L.G."/>
            <person name="Riley R."/>
            <person name="Tritt A."/>
            <person name="Adam C."/>
            <person name="Daum C."/>
            <person name="Floudas D."/>
            <person name="Sun H."/>
            <person name="Yadav J.S."/>
            <person name="Pangilinan J."/>
            <person name="Larsson K.H."/>
            <person name="Matsuura K."/>
            <person name="Barry K."/>
            <person name="Labutti K."/>
            <person name="Kuo R."/>
            <person name="Ohm R.A."/>
            <person name="Bhattacharya S.S."/>
            <person name="Shirouzu T."/>
            <person name="Yoshinaga Y."/>
            <person name="Martin F.M."/>
            <person name="Grigoriev I.V."/>
            <person name="Hibbett D.S."/>
        </authorList>
    </citation>
    <scope>NUCLEOTIDE SEQUENCE [LARGE SCALE GENOMIC DNA]</scope>
    <source>
        <strain evidence="2 3">CBS 109695</strain>
    </source>
</reference>
<feature type="compositionally biased region" description="Polar residues" evidence="1">
    <location>
        <begin position="46"/>
        <end position="61"/>
    </location>
</feature>
<dbReference type="AlphaFoldDB" id="A0A166TNB0"/>
<proteinExistence type="predicted"/>
<dbReference type="Proteomes" id="UP000076532">
    <property type="component" value="Unassembled WGS sequence"/>
</dbReference>
<accession>A0A166TNB0</accession>
<keyword evidence="3" id="KW-1185">Reference proteome</keyword>
<protein>
    <submittedName>
        <fullName evidence="2">Uncharacterized protein</fullName>
    </submittedName>
</protein>
<organism evidence="2 3">
    <name type="scientific">Athelia psychrophila</name>
    <dbReference type="NCBI Taxonomy" id="1759441"/>
    <lineage>
        <taxon>Eukaryota</taxon>
        <taxon>Fungi</taxon>
        <taxon>Dikarya</taxon>
        <taxon>Basidiomycota</taxon>
        <taxon>Agaricomycotina</taxon>
        <taxon>Agaricomycetes</taxon>
        <taxon>Agaricomycetidae</taxon>
        <taxon>Atheliales</taxon>
        <taxon>Atheliaceae</taxon>
        <taxon>Athelia</taxon>
    </lineage>
</organism>
<sequence>MEWVQRTFGFNSGHRYEQKSSRHQVGDDTRSVRTWSDPFEPHRVNSPGSYASNQLSLTPDQSPHYDLHNPEMRQQHQQLSDLMHTHLKTHKEYEHEVEQTSDSRPLSPLSDLSLRSFLDLTPDPTLDTLSSTTHAPSTPYDQYTDAPRYSLENLALPAFTYEHMEIDGDFNTTTRCSSGVFAATNVEQSALGLIFAAEECPNACCRRKHEEPERLPKQFSHGYTRSASVAGIPASPNTTTTPNRSNCERRDNPSGEDSNLRIKWITESTEYTSTTATTYSSLDDSHIANLLNDATEPSSVFDLISPRSSHCALDDMLQQANPGTLELCDTSTTQNDYSPALQQSAQTAFRPSKSSDASHAHNQAHPELTHRWTFEEQITLSTLDALSARPFKLEQTIQGHTAHGSGRWSRFWNHRRWNVKS</sequence>
<feature type="compositionally biased region" description="Basic and acidic residues" evidence="1">
    <location>
        <begin position="15"/>
        <end position="31"/>
    </location>
</feature>
<feature type="region of interest" description="Disordered" evidence="1">
    <location>
        <begin position="228"/>
        <end position="258"/>
    </location>
</feature>
<evidence type="ECO:0000256" key="1">
    <source>
        <dbReference type="SAM" id="MobiDB-lite"/>
    </source>
</evidence>